<evidence type="ECO:0000313" key="6">
    <source>
        <dbReference type="Proteomes" id="UP000218934"/>
    </source>
</evidence>
<dbReference type="KEGG" id="rdi:CMV14_21340"/>
<dbReference type="OrthoDB" id="9806180at2"/>
<sequence length="316" mass="35226">MNQEFVRPDVRAFLDDLNGRDGPRTHEVDPPTARTMSQRLRQFADVESPPIATREDLVITLHDGRTIPARFYDARSQRDDGPLVVFFHGGGFVIGDLDIYDAAAAQIAIGLDLPLLSIDYRLAPEHRWPAAPDDCEEAARWVAEQGVLFGRRFDSLAIAGDSAGGTLTIVTAMALRNHPAALPVIAIWPLYPAVDLRKRYPSTERLGEGYMLSLDTLRWFNEHYGPDFQHWRASPRLGDQRGMPPALVVTATLDPLLDQGRAYAMACIEAGVPVVYREAKGNIHGWLTLRRAIPSSEEDLRGCLAAFKVMIEEYRP</sequence>
<dbReference type="Proteomes" id="UP000218934">
    <property type="component" value="Unassembled WGS sequence"/>
</dbReference>
<evidence type="ECO:0000256" key="2">
    <source>
        <dbReference type="ARBA" id="ARBA00022801"/>
    </source>
</evidence>
<dbReference type="PROSITE" id="PS01174">
    <property type="entry name" value="LIPASE_GDXG_SER"/>
    <property type="match status" value="1"/>
</dbReference>
<proteinExistence type="inferred from homology"/>
<organism evidence="5 6">
    <name type="scientific">Rhizorhabdus dicambivorans</name>
    <dbReference type="NCBI Taxonomy" id="1850238"/>
    <lineage>
        <taxon>Bacteria</taxon>
        <taxon>Pseudomonadati</taxon>
        <taxon>Pseudomonadota</taxon>
        <taxon>Alphaproteobacteria</taxon>
        <taxon>Sphingomonadales</taxon>
        <taxon>Sphingomonadaceae</taxon>
        <taxon>Rhizorhabdus</taxon>
    </lineage>
</organism>
<dbReference type="EMBL" id="NWUF01000002">
    <property type="protein sequence ID" value="PCE43870.1"/>
    <property type="molecule type" value="Genomic_DNA"/>
</dbReference>
<feature type="active site" evidence="3">
    <location>
        <position position="162"/>
    </location>
</feature>
<dbReference type="SUPFAM" id="SSF53474">
    <property type="entry name" value="alpha/beta-Hydrolases"/>
    <property type="match status" value="1"/>
</dbReference>
<dbReference type="Gene3D" id="3.40.50.1820">
    <property type="entry name" value="alpha/beta hydrolase"/>
    <property type="match status" value="1"/>
</dbReference>
<keyword evidence="2 5" id="KW-0378">Hydrolase</keyword>
<dbReference type="RefSeq" id="WP_066965843.1">
    <property type="nucleotide sequence ID" value="NZ_CP023449.1"/>
</dbReference>
<dbReference type="GO" id="GO:0016787">
    <property type="term" value="F:hydrolase activity"/>
    <property type="evidence" value="ECO:0007669"/>
    <property type="project" value="UniProtKB-KW"/>
</dbReference>
<accession>A0A2A4G2A9</accession>
<comment type="caution">
    <text evidence="5">The sequence shown here is derived from an EMBL/GenBank/DDBJ whole genome shotgun (WGS) entry which is preliminary data.</text>
</comment>
<protein>
    <submittedName>
        <fullName evidence="5">Alpha/beta hydrolase</fullName>
    </submittedName>
</protein>
<comment type="similarity">
    <text evidence="1">Belongs to the 'GDXG' lipolytic enzyme family.</text>
</comment>
<reference evidence="5 6" key="1">
    <citation type="submission" date="2017-09" db="EMBL/GenBank/DDBJ databases">
        <title>The Catabolism of 3,6-Dichlorosalicylic acid is Initiated by the Cytochrome P450 Monooxygenase DsmABC in Rhizorhabdus dicambivorans Ndbn-20.</title>
        <authorList>
            <person name="Na L."/>
        </authorList>
    </citation>
    <scope>NUCLEOTIDE SEQUENCE [LARGE SCALE GENOMIC DNA]</scope>
    <source>
        <strain evidence="5 6">Ndbn-20m</strain>
    </source>
</reference>
<evidence type="ECO:0000259" key="4">
    <source>
        <dbReference type="Pfam" id="PF07859"/>
    </source>
</evidence>
<dbReference type="InterPro" id="IPR050300">
    <property type="entry name" value="GDXG_lipolytic_enzyme"/>
</dbReference>
<keyword evidence="6" id="KW-1185">Reference proteome</keyword>
<dbReference type="PANTHER" id="PTHR48081:SF8">
    <property type="entry name" value="ALPHA_BETA HYDROLASE FOLD-3 DOMAIN-CONTAINING PROTEIN-RELATED"/>
    <property type="match status" value="1"/>
</dbReference>
<dbReference type="InterPro" id="IPR033140">
    <property type="entry name" value="Lipase_GDXG_put_SER_AS"/>
</dbReference>
<dbReference type="PANTHER" id="PTHR48081">
    <property type="entry name" value="AB HYDROLASE SUPERFAMILY PROTEIN C4A8.06C"/>
    <property type="match status" value="1"/>
</dbReference>
<dbReference type="InterPro" id="IPR013094">
    <property type="entry name" value="AB_hydrolase_3"/>
</dbReference>
<name>A0A2A4G2A9_9SPHN</name>
<dbReference type="InterPro" id="IPR029058">
    <property type="entry name" value="AB_hydrolase_fold"/>
</dbReference>
<dbReference type="ESTHER" id="9sphn-a0a2a4g2a9">
    <property type="family name" value="Hormone-sensitive_lipase_like"/>
</dbReference>
<dbReference type="Pfam" id="PF07859">
    <property type="entry name" value="Abhydrolase_3"/>
    <property type="match status" value="1"/>
</dbReference>
<evidence type="ECO:0000313" key="5">
    <source>
        <dbReference type="EMBL" id="PCE43870.1"/>
    </source>
</evidence>
<dbReference type="AlphaFoldDB" id="A0A2A4G2A9"/>
<gene>
    <name evidence="5" type="ORF">COO09_02810</name>
</gene>
<evidence type="ECO:0000256" key="1">
    <source>
        <dbReference type="ARBA" id="ARBA00010515"/>
    </source>
</evidence>
<evidence type="ECO:0000256" key="3">
    <source>
        <dbReference type="PROSITE-ProRule" id="PRU10038"/>
    </source>
</evidence>
<feature type="domain" description="Alpha/beta hydrolase fold-3" evidence="4">
    <location>
        <begin position="84"/>
        <end position="287"/>
    </location>
</feature>